<protein>
    <recommendedName>
        <fullName evidence="2">Thioredoxin domain-containing protein</fullName>
    </recommendedName>
</protein>
<sequence length="121" mass="13242">MKFTLKNAIAVSFGFAILYGIYLLARPYVTQGFTSGGSTFTLYYADWCPHCKAVKPAFQSWMSTQTVVTAQMYEADKDAAKVQAAGVKGFPTFVLKKADGTTVECNARDADGWNAFLKSNL</sequence>
<dbReference type="PROSITE" id="PS00194">
    <property type="entry name" value="THIOREDOXIN_1"/>
    <property type="match status" value="1"/>
</dbReference>
<evidence type="ECO:0000259" key="2">
    <source>
        <dbReference type="PROSITE" id="PS51352"/>
    </source>
</evidence>
<dbReference type="PROSITE" id="PS51352">
    <property type="entry name" value="THIOREDOXIN_2"/>
    <property type="match status" value="1"/>
</dbReference>
<keyword evidence="1" id="KW-0812">Transmembrane</keyword>
<dbReference type="InterPro" id="IPR036249">
    <property type="entry name" value="Thioredoxin-like_sf"/>
</dbReference>
<reference evidence="3" key="1">
    <citation type="journal article" date="2020" name="Nature">
        <title>Giant virus diversity and host interactions through global metagenomics.</title>
        <authorList>
            <person name="Schulz F."/>
            <person name="Roux S."/>
            <person name="Paez-Espino D."/>
            <person name="Jungbluth S."/>
            <person name="Walsh D.A."/>
            <person name="Denef V.J."/>
            <person name="McMahon K.D."/>
            <person name="Konstantinidis K.T."/>
            <person name="Eloe-Fadrosh E.A."/>
            <person name="Kyrpides N.C."/>
            <person name="Woyke T."/>
        </authorList>
    </citation>
    <scope>NUCLEOTIDE SEQUENCE</scope>
    <source>
        <strain evidence="3">GVMAG-M-3300027759-16</strain>
    </source>
</reference>
<keyword evidence="1" id="KW-1133">Transmembrane helix</keyword>
<dbReference type="Gene3D" id="3.40.30.10">
    <property type="entry name" value="Glutaredoxin"/>
    <property type="match status" value="1"/>
</dbReference>
<feature type="transmembrane region" description="Helical" evidence="1">
    <location>
        <begin position="7"/>
        <end position="25"/>
    </location>
</feature>
<dbReference type="AlphaFoldDB" id="A0A6C0L7S5"/>
<dbReference type="SUPFAM" id="SSF52833">
    <property type="entry name" value="Thioredoxin-like"/>
    <property type="match status" value="1"/>
</dbReference>
<feature type="domain" description="Thioredoxin" evidence="2">
    <location>
        <begin position="1"/>
        <end position="121"/>
    </location>
</feature>
<name>A0A6C0L7S5_9ZZZZ</name>
<dbReference type="InterPro" id="IPR013766">
    <property type="entry name" value="Thioredoxin_domain"/>
</dbReference>
<evidence type="ECO:0000313" key="3">
    <source>
        <dbReference type="EMBL" id="QHU26330.1"/>
    </source>
</evidence>
<dbReference type="InterPro" id="IPR017937">
    <property type="entry name" value="Thioredoxin_CS"/>
</dbReference>
<accession>A0A6C0L7S5</accession>
<organism evidence="3">
    <name type="scientific">viral metagenome</name>
    <dbReference type="NCBI Taxonomy" id="1070528"/>
    <lineage>
        <taxon>unclassified sequences</taxon>
        <taxon>metagenomes</taxon>
        <taxon>organismal metagenomes</taxon>
    </lineage>
</organism>
<dbReference type="EMBL" id="MN740438">
    <property type="protein sequence ID" value="QHU26330.1"/>
    <property type="molecule type" value="Genomic_DNA"/>
</dbReference>
<evidence type="ECO:0000256" key="1">
    <source>
        <dbReference type="SAM" id="Phobius"/>
    </source>
</evidence>
<keyword evidence="1" id="KW-0472">Membrane</keyword>
<dbReference type="Pfam" id="PF00085">
    <property type="entry name" value="Thioredoxin"/>
    <property type="match status" value="1"/>
</dbReference>
<proteinExistence type="predicted"/>